<name>A0A7X0VIH5_9BACL</name>
<reference evidence="2 3" key="1">
    <citation type="submission" date="2020-08" db="EMBL/GenBank/DDBJ databases">
        <title>Cohnella phylogeny.</title>
        <authorList>
            <person name="Dunlap C."/>
        </authorList>
    </citation>
    <scope>NUCLEOTIDE SEQUENCE [LARGE SCALE GENOMIC DNA]</scope>
    <source>
        <strain evidence="2 3">DSM 28246</strain>
    </source>
</reference>
<dbReference type="PRINTS" id="PR00069">
    <property type="entry name" value="ALDKETRDTASE"/>
</dbReference>
<sequence>MLSPLGLGCWQFSRGQGMIGGFWNAIDDEASKEIVRVSLEGGINWFDTAEIYGRGESEQALDEALTAAGDLARGSHIATKWWPAMRTAANIPQTIAERQRRLGGRRIDLYMVHQPWSLSPVASEMRQMAKLVERGMIANVGVSNFSAKQMRESDRVLRTFGLRLASNQVKYNLLDRRIEKNGILETAQELGCAIIAYSPLEQGLLSGKFHRQPALANQVKGLRRMMNSLGPAALAQSAPLIEALERIGAAYGGSATQAALNWLIHARGDTVFAIPGASKAKHAEENVRAMTFRLAADELAELEELSLRAGAKV</sequence>
<dbReference type="InterPro" id="IPR036812">
    <property type="entry name" value="NAD(P)_OxRdtase_dom_sf"/>
</dbReference>
<evidence type="ECO:0000259" key="1">
    <source>
        <dbReference type="Pfam" id="PF00248"/>
    </source>
</evidence>
<dbReference type="InterPro" id="IPR020471">
    <property type="entry name" value="AKR"/>
</dbReference>
<feature type="domain" description="NADP-dependent oxidoreductase" evidence="1">
    <location>
        <begin position="4"/>
        <end position="305"/>
    </location>
</feature>
<protein>
    <submittedName>
        <fullName evidence="2">Aldo/keto reductase</fullName>
    </submittedName>
</protein>
<dbReference type="SUPFAM" id="SSF51430">
    <property type="entry name" value="NAD(P)-linked oxidoreductase"/>
    <property type="match status" value="1"/>
</dbReference>
<dbReference type="PANTHER" id="PTHR43638">
    <property type="entry name" value="OXIDOREDUCTASE, ALDO/KETO REDUCTASE FAMILY PROTEIN"/>
    <property type="match status" value="1"/>
</dbReference>
<dbReference type="Proteomes" id="UP000547209">
    <property type="component" value="Unassembled WGS sequence"/>
</dbReference>
<dbReference type="PANTHER" id="PTHR43638:SF3">
    <property type="entry name" value="ALDEHYDE REDUCTASE"/>
    <property type="match status" value="1"/>
</dbReference>
<evidence type="ECO:0000313" key="2">
    <source>
        <dbReference type="EMBL" id="MBB6674558.1"/>
    </source>
</evidence>
<dbReference type="EMBL" id="JACJVP010000047">
    <property type="protein sequence ID" value="MBB6674558.1"/>
    <property type="molecule type" value="Genomic_DNA"/>
</dbReference>
<evidence type="ECO:0000313" key="3">
    <source>
        <dbReference type="Proteomes" id="UP000547209"/>
    </source>
</evidence>
<dbReference type="InterPro" id="IPR023210">
    <property type="entry name" value="NADP_OxRdtase_dom"/>
</dbReference>
<accession>A0A7X0VIH5</accession>
<dbReference type="Gene3D" id="3.20.20.100">
    <property type="entry name" value="NADP-dependent oxidoreductase domain"/>
    <property type="match status" value="1"/>
</dbReference>
<comment type="caution">
    <text evidence="2">The sequence shown here is derived from an EMBL/GenBank/DDBJ whole genome shotgun (WGS) entry which is preliminary data.</text>
</comment>
<dbReference type="GO" id="GO:0016491">
    <property type="term" value="F:oxidoreductase activity"/>
    <property type="evidence" value="ECO:0007669"/>
    <property type="project" value="InterPro"/>
</dbReference>
<proteinExistence type="predicted"/>
<gene>
    <name evidence="2" type="ORF">H7C19_28135</name>
</gene>
<dbReference type="Pfam" id="PF00248">
    <property type="entry name" value="Aldo_ket_red"/>
    <property type="match status" value="1"/>
</dbReference>
<keyword evidence="3" id="KW-1185">Reference proteome</keyword>
<organism evidence="2 3">
    <name type="scientific">Cohnella nanjingensis</name>
    <dbReference type="NCBI Taxonomy" id="1387779"/>
    <lineage>
        <taxon>Bacteria</taxon>
        <taxon>Bacillati</taxon>
        <taxon>Bacillota</taxon>
        <taxon>Bacilli</taxon>
        <taxon>Bacillales</taxon>
        <taxon>Paenibacillaceae</taxon>
        <taxon>Cohnella</taxon>
    </lineage>
</organism>
<dbReference type="AlphaFoldDB" id="A0A7X0VIH5"/>